<sequence length="53" mass="6486">MKIITKLSKQDYLDYNRFLLGRVQKEHAKQKTMWVKNLLVWLVLVVVFYFVLQ</sequence>
<proteinExistence type="predicted"/>
<name>A0ABM9GH87_9GAMM</name>
<protein>
    <submittedName>
        <fullName evidence="2">Uncharacterized protein</fullName>
    </submittedName>
</protein>
<dbReference type="Proteomes" id="UP001152485">
    <property type="component" value="Unassembled WGS sequence"/>
</dbReference>
<comment type="caution">
    <text evidence="2">The sequence shown here is derived from an EMBL/GenBank/DDBJ whole genome shotgun (WGS) entry which is preliminary data.</text>
</comment>
<evidence type="ECO:0000256" key="1">
    <source>
        <dbReference type="SAM" id="Phobius"/>
    </source>
</evidence>
<reference evidence="2 3" key="1">
    <citation type="submission" date="2022-07" db="EMBL/GenBank/DDBJ databases">
        <authorList>
            <person name="Criscuolo A."/>
        </authorList>
    </citation>
    <scope>NUCLEOTIDE SEQUENCE [LARGE SCALE GENOMIC DNA]</scope>
    <source>
        <strain evidence="3">CIP 111951</strain>
    </source>
</reference>
<keyword evidence="1" id="KW-0472">Membrane</keyword>
<dbReference type="EMBL" id="CAMAPD010000005">
    <property type="protein sequence ID" value="CAH9056147.1"/>
    <property type="molecule type" value="Genomic_DNA"/>
</dbReference>
<organism evidence="2 3">
    <name type="scientific">Pseudoalteromonas holothuriae</name>
    <dbReference type="NCBI Taxonomy" id="2963714"/>
    <lineage>
        <taxon>Bacteria</taxon>
        <taxon>Pseudomonadati</taxon>
        <taxon>Pseudomonadota</taxon>
        <taxon>Gammaproteobacteria</taxon>
        <taxon>Alteromonadales</taxon>
        <taxon>Pseudoalteromonadaceae</taxon>
        <taxon>Pseudoalteromonas</taxon>
    </lineage>
</organism>
<feature type="transmembrane region" description="Helical" evidence="1">
    <location>
        <begin position="34"/>
        <end position="52"/>
    </location>
</feature>
<evidence type="ECO:0000313" key="3">
    <source>
        <dbReference type="Proteomes" id="UP001152485"/>
    </source>
</evidence>
<evidence type="ECO:0000313" key="2">
    <source>
        <dbReference type="EMBL" id="CAH9056147.1"/>
    </source>
</evidence>
<accession>A0ABM9GH87</accession>
<keyword evidence="1" id="KW-0812">Transmembrane</keyword>
<gene>
    <name evidence="2" type="ORF">PSECIP111951_01402</name>
</gene>
<keyword evidence="1" id="KW-1133">Transmembrane helix</keyword>